<dbReference type="EMBL" id="VDFG01000486">
    <property type="protein sequence ID" value="MBA4465543.1"/>
    <property type="molecule type" value="Genomic_DNA"/>
</dbReference>
<proteinExistence type="predicted"/>
<dbReference type="AlphaFoldDB" id="A0A838WS81"/>
<organism evidence="1 2">
    <name type="scientific">Cylindrospermopsis raciborskii CS-506_A</name>
    <dbReference type="NCBI Taxonomy" id="2585140"/>
    <lineage>
        <taxon>Bacteria</taxon>
        <taxon>Bacillati</taxon>
        <taxon>Cyanobacteriota</taxon>
        <taxon>Cyanophyceae</taxon>
        <taxon>Nostocales</taxon>
        <taxon>Aphanizomenonaceae</taxon>
        <taxon>Cylindrospermopsis</taxon>
    </lineage>
</organism>
<accession>A0A838WS81</accession>
<name>A0A838WS81_9CYAN</name>
<protein>
    <submittedName>
        <fullName evidence="1">Uncharacterized protein</fullName>
    </submittedName>
</protein>
<sequence length="162" mass="18386">MSNSTDNTHGILIIGFTTHPHDVGSALVLAAQSLNLPLAVANISDYESSLNHLWGKVFYRIAQRRTLEWFDFQRKILDLIGKFQPQLVIVTGIIPLGQDIFHTIHNYQGKIVNYLTDNPWNPALGSPIFRDNLRLYDCVFSTKTAIIPQLLRVGVRNLFSHF</sequence>
<reference evidence="1 2" key="1">
    <citation type="journal article" date="2020" name="J. Appl. Phycol.">
        <title>Morphological changes and genome evolution in Raphidiopsis raciborskii CS-506 after 23 years in culture.</title>
        <authorList>
            <person name="Willis A."/>
            <person name="Bent S.J."/>
            <person name="Jameson I.D."/>
        </authorList>
    </citation>
    <scope>NUCLEOTIDE SEQUENCE [LARGE SCALE GENOMIC DNA]</scope>
    <source>
        <strain evidence="1 2">CS-506_A</strain>
    </source>
</reference>
<comment type="caution">
    <text evidence="1">The sequence shown here is derived from an EMBL/GenBank/DDBJ whole genome shotgun (WGS) entry which is preliminary data.</text>
</comment>
<dbReference type="Proteomes" id="UP000538075">
    <property type="component" value="Unassembled WGS sequence"/>
</dbReference>
<evidence type="ECO:0000313" key="1">
    <source>
        <dbReference type="EMBL" id="MBA4465543.1"/>
    </source>
</evidence>
<evidence type="ECO:0000313" key="2">
    <source>
        <dbReference type="Proteomes" id="UP000538075"/>
    </source>
</evidence>
<gene>
    <name evidence="1" type="ORF">FHK98_07620</name>
</gene>